<dbReference type="InParanoid" id="A0A7M7JL16"/>
<dbReference type="RefSeq" id="XP_022653310.1">
    <property type="nucleotide sequence ID" value="XM_022797575.1"/>
</dbReference>
<keyword evidence="4 5" id="KW-0472">Membrane</keyword>
<dbReference type="InterPro" id="IPR008662">
    <property type="entry name" value="TOIP1/2"/>
</dbReference>
<reference evidence="6" key="1">
    <citation type="submission" date="2021-01" db="UniProtKB">
        <authorList>
            <consortium name="EnsemblMetazoa"/>
        </authorList>
    </citation>
    <scope>IDENTIFICATION</scope>
</reference>
<dbReference type="KEGG" id="vde:111247045"/>
<proteinExistence type="predicted"/>
<name>A0A7M7JL16_VARDE</name>
<keyword evidence="2 5" id="KW-0812">Transmembrane</keyword>
<keyword evidence="3 5" id="KW-1133">Transmembrane helix</keyword>
<dbReference type="AlphaFoldDB" id="A0A7M7JL16"/>
<dbReference type="Proteomes" id="UP000594260">
    <property type="component" value="Unplaced"/>
</dbReference>
<comment type="subcellular location">
    <subcellularLocation>
        <location evidence="1">Membrane</location>
    </subcellularLocation>
</comment>
<keyword evidence="7" id="KW-1185">Reference proteome</keyword>
<dbReference type="InterPro" id="IPR038599">
    <property type="entry name" value="LAP1C-like_C_sf"/>
</dbReference>
<organism evidence="6 7">
    <name type="scientific">Varroa destructor</name>
    <name type="common">Honeybee mite</name>
    <dbReference type="NCBI Taxonomy" id="109461"/>
    <lineage>
        <taxon>Eukaryota</taxon>
        <taxon>Metazoa</taxon>
        <taxon>Ecdysozoa</taxon>
        <taxon>Arthropoda</taxon>
        <taxon>Chelicerata</taxon>
        <taxon>Arachnida</taxon>
        <taxon>Acari</taxon>
        <taxon>Parasitiformes</taxon>
        <taxon>Mesostigmata</taxon>
        <taxon>Gamasina</taxon>
        <taxon>Dermanyssoidea</taxon>
        <taxon>Varroidae</taxon>
        <taxon>Varroa</taxon>
    </lineage>
</organism>
<evidence type="ECO:0000313" key="6">
    <source>
        <dbReference type="EnsemblMetazoa" id="XP_022653310"/>
    </source>
</evidence>
<dbReference type="Gene3D" id="3.40.50.12190">
    <property type="match status" value="1"/>
</dbReference>
<accession>A0A7M7JL16</accession>
<protein>
    <submittedName>
        <fullName evidence="6">Uncharacterized protein</fullName>
    </submittedName>
</protein>
<dbReference type="GO" id="GO:0061024">
    <property type="term" value="P:membrane organization"/>
    <property type="evidence" value="ECO:0007669"/>
    <property type="project" value="TreeGrafter"/>
</dbReference>
<evidence type="ECO:0000256" key="4">
    <source>
        <dbReference type="ARBA" id="ARBA00023136"/>
    </source>
</evidence>
<feature type="transmembrane region" description="Helical" evidence="5">
    <location>
        <begin position="76"/>
        <end position="94"/>
    </location>
</feature>
<dbReference type="GO" id="GO:0016020">
    <property type="term" value="C:membrane"/>
    <property type="evidence" value="ECO:0007669"/>
    <property type="project" value="UniProtKB-SubCell"/>
</dbReference>
<evidence type="ECO:0000256" key="5">
    <source>
        <dbReference type="SAM" id="Phobius"/>
    </source>
</evidence>
<dbReference type="PANTHER" id="PTHR18843:SF7">
    <property type="entry name" value="LAMINA-ASSOCIATED POLYPEPTIDE 1B ISOFORM 1-RELATED"/>
    <property type="match status" value="1"/>
</dbReference>
<dbReference type="GeneID" id="111247045"/>
<dbReference type="EnsemblMetazoa" id="XM_022797575">
    <property type="protein sequence ID" value="XP_022653310"/>
    <property type="gene ID" value="LOC111247045"/>
</dbReference>
<evidence type="ECO:0000313" key="7">
    <source>
        <dbReference type="Proteomes" id="UP000594260"/>
    </source>
</evidence>
<evidence type="ECO:0000256" key="3">
    <source>
        <dbReference type="ARBA" id="ARBA00022989"/>
    </source>
</evidence>
<evidence type="ECO:0000256" key="1">
    <source>
        <dbReference type="ARBA" id="ARBA00004370"/>
    </source>
</evidence>
<dbReference type="GO" id="GO:0001671">
    <property type="term" value="F:ATPase activator activity"/>
    <property type="evidence" value="ECO:0007669"/>
    <property type="project" value="InterPro"/>
</dbReference>
<sequence length="303" mass="33945">MTDEPQNISTWPNALLSLRDEHAIYSRISDRRRRALSLFFPGAIFQEGTNANGSTGSGVGGGADELNDEMPTWQKWFTFILLPVIIALLWYCLYNNSLVSPYRIYLPACNATFENLERAFPSQPAHVWTAIQKVKQTASKGRTPGVLTILANAADKHLLNQFALSVAYALGNSQSPVWNVININGSEISMIASPKKSLMLTFFKEKKFVAIVNDLDKMNASFVSLFHSLTDELTWFNGSMFIFTVTSLENVEELSRDKCAVTAEQVLIKAWKDQLPLHYRSALVARLTGNTLVVKREQSFNQT</sequence>
<evidence type="ECO:0000256" key="2">
    <source>
        <dbReference type="ARBA" id="ARBA00022692"/>
    </source>
</evidence>
<dbReference type="PANTHER" id="PTHR18843">
    <property type="entry name" value="TORSIN-1A-INTERACTING PROTEIN"/>
    <property type="match status" value="1"/>
</dbReference>